<gene>
    <name evidence="2" type="ORF">C7M84_012301</name>
</gene>
<dbReference type="PROSITE" id="PS51468">
    <property type="entry name" value="VIT"/>
    <property type="match status" value="1"/>
</dbReference>
<evidence type="ECO:0000313" key="3">
    <source>
        <dbReference type="Proteomes" id="UP000283509"/>
    </source>
</evidence>
<dbReference type="PANTHER" id="PTHR45737">
    <property type="entry name" value="VON WILLEBRAND FACTOR A DOMAIN-CONTAINING PROTEIN 5A"/>
    <property type="match status" value="1"/>
</dbReference>
<dbReference type="OrthoDB" id="1729737at2759"/>
<reference evidence="2 3" key="1">
    <citation type="submission" date="2018-04" db="EMBL/GenBank/DDBJ databases">
        <authorList>
            <person name="Zhang X."/>
            <person name="Yuan J."/>
            <person name="Li F."/>
            <person name="Xiang J."/>
        </authorList>
    </citation>
    <scope>NUCLEOTIDE SEQUENCE [LARGE SCALE GENOMIC DNA]</scope>
    <source>
        <tissue evidence="2">Muscle</tissue>
    </source>
</reference>
<dbReference type="PANTHER" id="PTHR45737:SF6">
    <property type="entry name" value="VON WILLEBRAND FACTOR A DOMAIN-CONTAINING PROTEIN 5A"/>
    <property type="match status" value="1"/>
</dbReference>
<dbReference type="AlphaFoldDB" id="A0A423SZ43"/>
<keyword evidence="3" id="KW-1185">Reference proteome</keyword>
<proteinExistence type="predicted"/>
<dbReference type="Pfam" id="PF08487">
    <property type="entry name" value="VIT"/>
    <property type="match status" value="1"/>
</dbReference>
<dbReference type="STRING" id="6689.A0A423SZ43"/>
<organism evidence="2 3">
    <name type="scientific">Penaeus vannamei</name>
    <name type="common">Whiteleg shrimp</name>
    <name type="synonym">Litopenaeus vannamei</name>
    <dbReference type="NCBI Taxonomy" id="6689"/>
    <lineage>
        <taxon>Eukaryota</taxon>
        <taxon>Metazoa</taxon>
        <taxon>Ecdysozoa</taxon>
        <taxon>Arthropoda</taxon>
        <taxon>Crustacea</taxon>
        <taxon>Multicrustacea</taxon>
        <taxon>Malacostraca</taxon>
        <taxon>Eumalacostraca</taxon>
        <taxon>Eucarida</taxon>
        <taxon>Decapoda</taxon>
        <taxon>Dendrobranchiata</taxon>
        <taxon>Penaeoidea</taxon>
        <taxon>Penaeidae</taxon>
        <taxon>Penaeus</taxon>
    </lineage>
</organism>
<accession>A0A423SZ43</accession>
<evidence type="ECO:0000259" key="1">
    <source>
        <dbReference type="PROSITE" id="PS51468"/>
    </source>
</evidence>
<name>A0A423SZ43_PENVA</name>
<dbReference type="EMBL" id="QCYY01002560">
    <property type="protein sequence ID" value="ROT69487.1"/>
    <property type="molecule type" value="Genomic_DNA"/>
</dbReference>
<dbReference type="InterPro" id="IPR013694">
    <property type="entry name" value="VIT"/>
</dbReference>
<protein>
    <submittedName>
        <fullName evidence="2">Putative von Willebrand factor A domain-containing protein 5A-like</fullName>
    </submittedName>
</protein>
<feature type="domain" description="VIT" evidence="1">
    <location>
        <begin position="8"/>
        <end position="105"/>
    </location>
</feature>
<dbReference type="Proteomes" id="UP000283509">
    <property type="component" value="Unassembled WGS sequence"/>
</dbReference>
<evidence type="ECO:0000313" key="2">
    <source>
        <dbReference type="EMBL" id="ROT69487.1"/>
    </source>
</evidence>
<comment type="caution">
    <text evidence="2">The sequence shown here is derived from an EMBL/GenBank/DDBJ whole genome shotgun (WGS) entry which is preliminary data.</text>
</comment>
<sequence>MSPLCEWGLWGTCLQQMEWKEVALMSAKTQVEVRGFVAQVSASLTYHNYYSEPLQVRYMVPVDEGAAVYKFEAHLDGRTITAQCMEKKAVREIGCIGHKLIYYSI</sequence>
<reference evidence="2 3" key="2">
    <citation type="submission" date="2019-01" db="EMBL/GenBank/DDBJ databases">
        <title>The decoding of complex shrimp genome reveals the adaptation for benthos swimmer, frequently molting mechanism and breeding impact on genome.</title>
        <authorList>
            <person name="Sun Y."/>
            <person name="Gao Y."/>
            <person name="Yu Y."/>
        </authorList>
    </citation>
    <scope>NUCLEOTIDE SEQUENCE [LARGE SCALE GENOMIC DNA]</scope>
    <source>
        <tissue evidence="2">Muscle</tissue>
    </source>
</reference>